<feature type="transmembrane region" description="Helical" evidence="1">
    <location>
        <begin position="206"/>
        <end position="227"/>
    </location>
</feature>
<accession>A0A9D9HFC9</accession>
<feature type="transmembrane region" description="Helical" evidence="1">
    <location>
        <begin position="544"/>
        <end position="563"/>
    </location>
</feature>
<keyword evidence="1" id="KW-0812">Transmembrane</keyword>
<dbReference type="Pfam" id="PF09586">
    <property type="entry name" value="YfhO"/>
    <property type="match status" value="1"/>
</dbReference>
<dbReference type="EMBL" id="JADIMQ010000008">
    <property type="protein sequence ID" value="MBO8447737.1"/>
    <property type="molecule type" value="Genomic_DNA"/>
</dbReference>
<feature type="transmembrane region" description="Helical" evidence="1">
    <location>
        <begin position="234"/>
        <end position="254"/>
    </location>
</feature>
<sequence>MKKNISRNILYAAGIVLLFLAISYAFVPEVLGGKIVNQSDISGWTGMTNEVITYNEAHPDDPSFWTNSMFGGMPTISMYGIFKGDWTNWIYDLLLTGARPATYLFISLLGGFLLMLAFGIRPVLAIAGAIAVTFCSYNLQIIQVGHNTKMQAIAYMPWVLAALVFTYKSAAAVTRGRKEGLLKTLFGAVLFAFALSFQIKANHPQISYYLAIIILAYVLAVFIKILAGKDRKPALARFFIASALLLATGCLGIATNLNKLLPTYEYAEYSMRGGSELGKSGDGQEAGGLDIGYATAWSYGIEETPNLLIPDFNGGSSAGDPGLKNSEVRDLLKRARQPQIDEVMRNLPLYWGPQPFTAGPMYMGAISIFLFILGLFIVKGRDKWWLAVCTVLAILLAWGSHFLWFTRLWYDWVPLYNKFRTVSMALVILQVTVPLLGFIALDRIWKEGQDRKKALKAAWAAYGIAGGLCLLFALFPALAGSFTGSADAGLQDVLAEAIRADRKAMLVKDATRSLVFVTLAFAMIFWSLRSRKSSGEAGSPEKRYVLAGAAMAVLVLLDLGSVGKRYLNSSHFVSRSDFSSQFEARPVDNMILEDKSLDYRVLDLSVNTFNDSHTSYWHKSVGGYSPAKLQRYQDLIERYLSGEINRVIRTVNSSATIQEVEDSLPDIPVLSMLNDKYIIVDGDLPPVENRQAFGNCWFVYSAKAASGPDEEIALLGETDLRTGAVIGDDFAWAREKLDSLATLARYDIAPADSIWMTSYAPNELRYRSRTNSENAVIFSEIYYPEGWSLTIDGKPAGLFRANWILRGAFIPAGEHEIVMRFDPQVYRTGETLSRASSIALFILLLLSGAGMAAVRRQGRPGKSGD</sequence>
<reference evidence="2" key="1">
    <citation type="submission" date="2020-10" db="EMBL/GenBank/DDBJ databases">
        <authorList>
            <person name="Gilroy R."/>
        </authorList>
    </citation>
    <scope>NUCLEOTIDE SEQUENCE</scope>
    <source>
        <strain evidence="2">20514</strain>
    </source>
</reference>
<feature type="transmembrane region" description="Helical" evidence="1">
    <location>
        <begin position="9"/>
        <end position="27"/>
    </location>
</feature>
<comment type="caution">
    <text evidence="2">The sequence shown here is derived from an EMBL/GenBank/DDBJ whole genome shotgun (WGS) entry which is preliminary data.</text>
</comment>
<keyword evidence="1" id="KW-0472">Membrane</keyword>
<reference evidence="2" key="2">
    <citation type="journal article" date="2021" name="PeerJ">
        <title>Extensive microbial diversity within the chicken gut microbiome revealed by metagenomics and culture.</title>
        <authorList>
            <person name="Gilroy R."/>
            <person name="Ravi A."/>
            <person name="Getino M."/>
            <person name="Pursley I."/>
            <person name="Horton D.L."/>
            <person name="Alikhan N.F."/>
            <person name="Baker D."/>
            <person name="Gharbi K."/>
            <person name="Hall N."/>
            <person name="Watson M."/>
            <person name="Adriaenssens E.M."/>
            <person name="Foster-Nyarko E."/>
            <person name="Jarju S."/>
            <person name="Secka A."/>
            <person name="Antonio M."/>
            <person name="Oren A."/>
            <person name="Chaudhuri R.R."/>
            <person name="La Ragione R."/>
            <person name="Hildebrand F."/>
            <person name="Pallen M.J."/>
        </authorList>
    </citation>
    <scope>NUCLEOTIDE SEQUENCE</scope>
    <source>
        <strain evidence="2">20514</strain>
    </source>
</reference>
<organism evidence="2 3">
    <name type="scientific">Candidatus Cryptobacteroides merdigallinarum</name>
    <dbReference type="NCBI Taxonomy" id="2840770"/>
    <lineage>
        <taxon>Bacteria</taxon>
        <taxon>Pseudomonadati</taxon>
        <taxon>Bacteroidota</taxon>
        <taxon>Bacteroidia</taxon>
        <taxon>Bacteroidales</taxon>
        <taxon>Candidatus Cryptobacteroides</taxon>
    </lineage>
</organism>
<dbReference type="AlphaFoldDB" id="A0A9D9HFC9"/>
<feature type="transmembrane region" description="Helical" evidence="1">
    <location>
        <begin position="835"/>
        <end position="854"/>
    </location>
</feature>
<evidence type="ECO:0000256" key="1">
    <source>
        <dbReference type="SAM" id="Phobius"/>
    </source>
</evidence>
<dbReference type="PANTHER" id="PTHR38454">
    <property type="entry name" value="INTEGRAL MEMBRANE PROTEIN-RELATED"/>
    <property type="match status" value="1"/>
</dbReference>
<feature type="transmembrane region" description="Helical" evidence="1">
    <location>
        <begin position="457"/>
        <end position="479"/>
    </location>
</feature>
<evidence type="ECO:0000313" key="2">
    <source>
        <dbReference type="EMBL" id="MBO8447737.1"/>
    </source>
</evidence>
<gene>
    <name evidence="2" type="ORF">IAC29_00510</name>
</gene>
<feature type="transmembrane region" description="Helical" evidence="1">
    <location>
        <begin position="510"/>
        <end position="528"/>
    </location>
</feature>
<keyword evidence="1" id="KW-1133">Transmembrane helix</keyword>
<evidence type="ECO:0000313" key="3">
    <source>
        <dbReference type="Proteomes" id="UP000810252"/>
    </source>
</evidence>
<name>A0A9D9HFC9_9BACT</name>
<proteinExistence type="predicted"/>
<feature type="transmembrane region" description="Helical" evidence="1">
    <location>
        <begin position="424"/>
        <end position="445"/>
    </location>
</feature>
<feature type="transmembrane region" description="Helical" evidence="1">
    <location>
        <begin position="103"/>
        <end position="132"/>
    </location>
</feature>
<feature type="transmembrane region" description="Helical" evidence="1">
    <location>
        <begin position="180"/>
        <end position="200"/>
    </location>
</feature>
<feature type="transmembrane region" description="Helical" evidence="1">
    <location>
        <begin position="152"/>
        <end position="173"/>
    </location>
</feature>
<dbReference type="Proteomes" id="UP000810252">
    <property type="component" value="Unassembled WGS sequence"/>
</dbReference>
<dbReference type="PANTHER" id="PTHR38454:SF1">
    <property type="entry name" value="INTEGRAL MEMBRANE PROTEIN"/>
    <property type="match status" value="1"/>
</dbReference>
<protein>
    <submittedName>
        <fullName evidence="2">YfhO family protein</fullName>
    </submittedName>
</protein>
<dbReference type="InterPro" id="IPR018580">
    <property type="entry name" value="Uncharacterised_YfhO"/>
</dbReference>
<feature type="transmembrane region" description="Helical" evidence="1">
    <location>
        <begin position="385"/>
        <end position="404"/>
    </location>
</feature>
<feature type="transmembrane region" description="Helical" evidence="1">
    <location>
        <begin position="359"/>
        <end position="378"/>
    </location>
</feature>